<dbReference type="SUPFAM" id="SSF51735">
    <property type="entry name" value="NAD(P)-binding Rossmann-fold domains"/>
    <property type="match status" value="1"/>
</dbReference>
<sequence length="88" mass="9635">MTQPIVMITGASSGIGLATAELLAQENYELILLARRTEPMSQAAAVWEEKYGAKVHVFPLDVTKRAMVERVGQQLVEEGLVPDILINN</sequence>
<dbReference type="EMBL" id="AZMC01000237">
    <property type="protein sequence ID" value="ETI87251.1"/>
    <property type="molecule type" value="Genomic_DNA"/>
</dbReference>
<comment type="similarity">
    <text evidence="1">Belongs to the short-chain dehydrogenases/reductases (SDR) family.</text>
</comment>
<comment type="caution">
    <text evidence="3">The sequence shown here is derived from an EMBL/GenBank/DDBJ whole genome shotgun (WGS) entry which is preliminary data.</text>
</comment>
<protein>
    <submittedName>
        <fullName evidence="3">Serine 3-dehydrogenase</fullName>
    </submittedName>
</protein>
<gene>
    <name evidence="3" type="ORF">Q612_NSC00237G0001</name>
</gene>
<keyword evidence="2" id="KW-0560">Oxidoreductase</keyword>
<accession>W1U0R3</accession>
<proteinExistence type="inferred from homology"/>
<evidence type="ECO:0000313" key="4">
    <source>
        <dbReference type="Proteomes" id="UP000018840"/>
    </source>
</evidence>
<dbReference type="PANTHER" id="PTHR42901">
    <property type="entry name" value="ALCOHOL DEHYDROGENASE"/>
    <property type="match status" value="1"/>
</dbReference>
<dbReference type="Gene3D" id="3.40.50.720">
    <property type="entry name" value="NAD(P)-binding Rossmann-like Domain"/>
    <property type="match status" value="1"/>
</dbReference>
<organism evidence="3 4">
    <name type="scientific">Negativicoccus succinicivorans DORA_17_25</name>
    <dbReference type="NCBI Taxonomy" id="1403945"/>
    <lineage>
        <taxon>Bacteria</taxon>
        <taxon>Bacillati</taxon>
        <taxon>Bacillota</taxon>
        <taxon>Negativicutes</taxon>
        <taxon>Veillonellales</taxon>
        <taxon>Veillonellaceae</taxon>
        <taxon>Negativicoccus</taxon>
    </lineage>
</organism>
<dbReference type="InterPro" id="IPR036291">
    <property type="entry name" value="NAD(P)-bd_dom_sf"/>
</dbReference>
<name>W1U0R3_9FIRM</name>
<evidence type="ECO:0000256" key="1">
    <source>
        <dbReference type="ARBA" id="ARBA00006484"/>
    </source>
</evidence>
<dbReference type="GO" id="GO:0016491">
    <property type="term" value="F:oxidoreductase activity"/>
    <property type="evidence" value="ECO:0007669"/>
    <property type="project" value="UniProtKB-KW"/>
</dbReference>
<evidence type="ECO:0000256" key="2">
    <source>
        <dbReference type="ARBA" id="ARBA00023002"/>
    </source>
</evidence>
<dbReference type="RefSeq" id="WP_024048237.1">
    <property type="nucleotide sequence ID" value="NZ_AZMC01000237.1"/>
</dbReference>
<dbReference type="AlphaFoldDB" id="W1U0R3"/>
<feature type="non-terminal residue" evidence="3">
    <location>
        <position position="88"/>
    </location>
</feature>
<reference evidence="3 4" key="1">
    <citation type="submission" date="2013-12" db="EMBL/GenBank/DDBJ databases">
        <title>A Varibaculum cambriense genome reconstructed from a premature infant gut community with otherwise low bacterial novelty that shifts toward anaerobic metabolism during the third week of life.</title>
        <authorList>
            <person name="Brown C.T."/>
            <person name="Sharon I."/>
            <person name="Thomas B.C."/>
            <person name="Castelle C.J."/>
            <person name="Morowitz M.J."/>
            <person name="Banfield J.F."/>
        </authorList>
    </citation>
    <scope>NUCLEOTIDE SEQUENCE [LARGE SCALE GENOMIC DNA]</scope>
    <source>
        <strain evidence="4">DORA_17_25</strain>
    </source>
</reference>
<dbReference type="InterPro" id="IPR002347">
    <property type="entry name" value="SDR_fam"/>
</dbReference>
<dbReference type="PRINTS" id="PR00081">
    <property type="entry name" value="GDHRDH"/>
</dbReference>
<dbReference type="Pfam" id="PF00106">
    <property type="entry name" value="adh_short"/>
    <property type="match status" value="1"/>
</dbReference>
<evidence type="ECO:0000313" key="3">
    <source>
        <dbReference type="EMBL" id="ETI87251.1"/>
    </source>
</evidence>
<dbReference type="Proteomes" id="UP000018840">
    <property type="component" value="Unassembled WGS sequence"/>
</dbReference>
<dbReference type="PANTHER" id="PTHR42901:SF1">
    <property type="entry name" value="ALCOHOL DEHYDROGENASE"/>
    <property type="match status" value="1"/>
</dbReference>